<reference evidence="3 4" key="1">
    <citation type="submission" date="2021-01" db="EMBL/GenBank/DDBJ databases">
        <title>Whole genome shotgun sequence of Planotetraspora phitsanulokensis NBRC 104273.</title>
        <authorList>
            <person name="Komaki H."/>
            <person name="Tamura T."/>
        </authorList>
    </citation>
    <scope>NUCLEOTIDE SEQUENCE [LARGE SCALE GENOMIC DNA]</scope>
    <source>
        <strain evidence="3 4">NBRC 104273</strain>
    </source>
</reference>
<evidence type="ECO:0000256" key="1">
    <source>
        <dbReference type="ARBA" id="ARBA00006479"/>
    </source>
</evidence>
<proteinExistence type="inferred from homology"/>
<comment type="caution">
    <text evidence="3">The sequence shown here is derived from an EMBL/GenBank/DDBJ whole genome shotgun (WGS) entry which is preliminary data.</text>
</comment>
<dbReference type="InterPro" id="IPR043129">
    <property type="entry name" value="ATPase_NBD"/>
</dbReference>
<accession>A0A8J3U0B2</accession>
<evidence type="ECO:0000313" key="4">
    <source>
        <dbReference type="Proteomes" id="UP000622547"/>
    </source>
</evidence>
<feature type="region of interest" description="Disordered" evidence="2">
    <location>
        <begin position="76"/>
        <end position="110"/>
    </location>
</feature>
<evidence type="ECO:0000313" key="3">
    <source>
        <dbReference type="EMBL" id="GII35552.1"/>
    </source>
</evidence>
<dbReference type="Gene3D" id="3.30.420.40">
    <property type="match status" value="1"/>
</dbReference>
<organism evidence="3 4">
    <name type="scientific">Planotetraspora phitsanulokensis</name>
    <dbReference type="NCBI Taxonomy" id="575192"/>
    <lineage>
        <taxon>Bacteria</taxon>
        <taxon>Bacillati</taxon>
        <taxon>Actinomycetota</taxon>
        <taxon>Actinomycetes</taxon>
        <taxon>Streptosporangiales</taxon>
        <taxon>Streptosporangiaceae</taxon>
        <taxon>Planotetraspora</taxon>
    </lineage>
</organism>
<dbReference type="SUPFAM" id="SSF53067">
    <property type="entry name" value="Actin-like ATPase domain"/>
    <property type="match status" value="1"/>
</dbReference>
<evidence type="ECO:0008006" key="5">
    <source>
        <dbReference type="Google" id="ProtNLM"/>
    </source>
</evidence>
<name>A0A8J3U0B2_9ACTN</name>
<keyword evidence="4" id="KW-1185">Reference proteome</keyword>
<evidence type="ECO:0000256" key="2">
    <source>
        <dbReference type="SAM" id="MobiDB-lite"/>
    </source>
</evidence>
<dbReference type="Proteomes" id="UP000622547">
    <property type="component" value="Unassembled WGS sequence"/>
</dbReference>
<sequence length="110" mass="11781">MQVDGLPCQCGQRGCWETIATHRWLRDQAVQLNLPSAHTMTVGPLARLAATGHPGAGELFDRYVDYATLEAQSAFFGPRSSSDRPQQAALTAAETSSRVSTKPGAVHSLT</sequence>
<comment type="similarity">
    <text evidence="1">Belongs to the ROK (NagC/XylR) family.</text>
</comment>
<protein>
    <recommendedName>
        <fullName evidence="5">ROK family protein</fullName>
    </recommendedName>
</protein>
<dbReference type="InterPro" id="IPR000600">
    <property type="entry name" value="ROK"/>
</dbReference>
<dbReference type="AlphaFoldDB" id="A0A8J3U0B2"/>
<dbReference type="EMBL" id="BOOP01000001">
    <property type="protein sequence ID" value="GII35552.1"/>
    <property type="molecule type" value="Genomic_DNA"/>
</dbReference>
<feature type="compositionally biased region" description="Polar residues" evidence="2">
    <location>
        <begin position="79"/>
        <end position="100"/>
    </location>
</feature>
<dbReference type="Pfam" id="PF00480">
    <property type="entry name" value="ROK"/>
    <property type="match status" value="1"/>
</dbReference>
<gene>
    <name evidence="3" type="ORF">Pph01_05550</name>
</gene>